<dbReference type="Pfam" id="PF02875">
    <property type="entry name" value="Mur_ligase_C"/>
    <property type="match status" value="1"/>
</dbReference>
<dbReference type="SUPFAM" id="SSF53623">
    <property type="entry name" value="MurD-like peptide ligases, catalytic domain"/>
    <property type="match status" value="1"/>
</dbReference>
<protein>
    <recommendedName>
        <fullName evidence="7">UDP-N-acetylmuramoyl-L-alanyl-D-glutamate--2,6-diaminopimelate ligase</fullName>
        <ecNumber evidence="7">6.3.2.13</ecNumber>
    </recommendedName>
    <alternativeName>
        <fullName evidence="7">Meso-A2pm-adding enzyme</fullName>
    </alternativeName>
    <alternativeName>
        <fullName evidence="7">Meso-diaminopimelate-adding enzyme</fullName>
    </alternativeName>
    <alternativeName>
        <fullName evidence="7">UDP-MurNAc-L-Ala-D-Glu:meso-diaminopimelate ligase</fullName>
    </alternativeName>
    <alternativeName>
        <fullName evidence="7">UDP-MurNAc-tripeptide synthetase</fullName>
    </alternativeName>
    <alternativeName>
        <fullName evidence="7">UDP-N-acetylmuramyl-tripeptide synthetase</fullName>
    </alternativeName>
</protein>
<dbReference type="HAMAP" id="MF_00208">
    <property type="entry name" value="MurE"/>
    <property type="match status" value="1"/>
</dbReference>
<dbReference type="EMBL" id="VOBR01000013">
    <property type="protein sequence ID" value="TWP50248.1"/>
    <property type="molecule type" value="Genomic_DNA"/>
</dbReference>
<comment type="caution">
    <text evidence="7">Lacks conserved residue(s) required for the propagation of feature annotation.</text>
</comment>
<dbReference type="SUPFAM" id="SSF53244">
    <property type="entry name" value="MurD-like peptide ligases, peptide-binding domain"/>
    <property type="match status" value="1"/>
</dbReference>
<feature type="domain" description="Mur ligase central" evidence="12">
    <location>
        <begin position="131"/>
        <end position="327"/>
    </location>
</feature>
<evidence type="ECO:0000259" key="12">
    <source>
        <dbReference type="Pfam" id="PF08245"/>
    </source>
</evidence>
<feature type="modified residue" description="N6-carboxylysine" evidence="7">
    <location>
        <position position="242"/>
    </location>
</feature>
<dbReference type="Gene3D" id="3.40.1390.10">
    <property type="entry name" value="MurE/MurF, N-terminal domain"/>
    <property type="match status" value="1"/>
</dbReference>
<evidence type="ECO:0000256" key="6">
    <source>
        <dbReference type="ARBA" id="ARBA00023316"/>
    </source>
</evidence>
<dbReference type="NCBIfam" id="NF001124">
    <property type="entry name" value="PRK00139.1-2"/>
    <property type="match status" value="1"/>
</dbReference>
<feature type="region of interest" description="Disordered" evidence="9">
    <location>
        <begin position="1"/>
        <end position="20"/>
    </location>
</feature>
<keyword evidence="7" id="KW-0460">Magnesium</keyword>
<dbReference type="AlphaFoldDB" id="A0A563ERT5"/>
<dbReference type="UniPathway" id="UPA00219"/>
<feature type="binding site" evidence="7">
    <location>
        <begin position="175"/>
        <end position="176"/>
    </location>
    <ligand>
        <name>UDP-N-acetyl-alpha-D-muramoyl-L-alanyl-D-glutamate</name>
        <dbReference type="ChEBI" id="CHEBI:83900"/>
    </ligand>
</feature>
<gene>
    <name evidence="7" type="primary">murE</name>
    <name evidence="13" type="ORF">FKR81_21330</name>
</gene>
<evidence type="ECO:0000313" key="13">
    <source>
        <dbReference type="EMBL" id="TWP50248.1"/>
    </source>
</evidence>
<keyword evidence="7" id="KW-0067">ATP-binding</keyword>
<keyword evidence="7" id="KW-0547">Nucleotide-binding</keyword>
<keyword evidence="3 7" id="KW-0133">Cell shape</keyword>
<dbReference type="Proteomes" id="UP000316639">
    <property type="component" value="Unassembled WGS sequence"/>
</dbReference>
<dbReference type="OrthoDB" id="9800958at2"/>
<dbReference type="GO" id="GO:0000287">
    <property type="term" value="F:magnesium ion binding"/>
    <property type="evidence" value="ECO:0007669"/>
    <property type="project" value="UniProtKB-UniRule"/>
</dbReference>
<dbReference type="Gene3D" id="3.40.1190.10">
    <property type="entry name" value="Mur-like, catalytic domain"/>
    <property type="match status" value="1"/>
</dbReference>
<feature type="compositionally biased region" description="Low complexity" evidence="9">
    <location>
        <begin position="9"/>
        <end position="20"/>
    </location>
</feature>
<keyword evidence="2 7" id="KW-0132">Cell division</keyword>
<dbReference type="GO" id="GO:0009252">
    <property type="term" value="P:peptidoglycan biosynthetic process"/>
    <property type="evidence" value="ECO:0007669"/>
    <property type="project" value="UniProtKB-UniRule"/>
</dbReference>
<evidence type="ECO:0000256" key="2">
    <source>
        <dbReference type="ARBA" id="ARBA00022618"/>
    </source>
</evidence>
<name>A0A563ERT5_9PSEU</name>
<keyword evidence="14" id="KW-1185">Reference proteome</keyword>
<evidence type="ECO:0000256" key="3">
    <source>
        <dbReference type="ARBA" id="ARBA00022960"/>
    </source>
</evidence>
<proteinExistence type="inferred from homology"/>
<feature type="short sequence motif" description="Meso-diaminopimelate recognition motif" evidence="7">
    <location>
        <begin position="422"/>
        <end position="425"/>
    </location>
</feature>
<dbReference type="SUPFAM" id="SSF63418">
    <property type="entry name" value="MurE/MurF N-terminal domain"/>
    <property type="match status" value="1"/>
</dbReference>
<comment type="pathway">
    <text evidence="7 8">Cell wall biogenesis; peptidoglycan biosynthesis.</text>
</comment>
<dbReference type="Pfam" id="PF01225">
    <property type="entry name" value="Mur_ligase"/>
    <property type="match status" value="1"/>
</dbReference>
<sequence>MPAKLEGKVATAPPRPTSTRPVSVAALATIVDAHLTGPAHADVQVTGVTLRAQHVVPGDVYAALPGTRAHGADFAETALANGAVAILTDEVGAAKLKDVPVLVHPNPRSVVGTLAAHVYGNPSTKTRVWGVTGTSGKTTTSYLIEAALRAAGRPTGLIGTVEMRIGTERIDSALTTPESPDLQALFAVMAERGITDVVMEVSSHALELGRVAATEFEFGAFTNLSQDHLDFHPDMEDYFRAKAKLFDGRARKEVVCVDTEWGERLVKPDTVTVSTTGADATWTASDVEVTPTGEQTFTAHGPDGDLRIELRLPGSFNVANALLAIGCLHASGVPGEAIVEGLAAVQVPGRMQRVDEGQDFTAVVDYSHKPVAVALALDAVRAKTANRVITVLGCGGDRDKGKRPLMGEAAAARSDVLIITDDNPRSEEPSSIRAAMLEGALNTPDRGEVVEIGDRKQAIEHAVSLAQAGDVVVVAGKGHETGQEIAGVVHPFSDVETLAAAIRKAHR</sequence>
<dbReference type="InterPro" id="IPR004101">
    <property type="entry name" value="Mur_ligase_C"/>
</dbReference>
<feature type="binding site" evidence="7">
    <location>
        <begin position="422"/>
        <end position="425"/>
    </location>
    <ligand>
        <name>meso-2,6-diaminopimelate</name>
        <dbReference type="ChEBI" id="CHEBI:57791"/>
    </ligand>
</feature>
<keyword evidence="4 7" id="KW-0573">Peptidoglycan synthesis</keyword>
<evidence type="ECO:0000256" key="4">
    <source>
        <dbReference type="ARBA" id="ARBA00022984"/>
    </source>
</evidence>
<evidence type="ECO:0000259" key="11">
    <source>
        <dbReference type="Pfam" id="PF02875"/>
    </source>
</evidence>
<feature type="binding site" evidence="7">
    <location>
        <position position="210"/>
    </location>
    <ligand>
        <name>UDP-N-acetyl-alpha-D-muramoyl-L-alanyl-D-glutamate</name>
        <dbReference type="ChEBI" id="CHEBI:83900"/>
    </ligand>
</feature>
<dbReference type="NCBIfam" id="NF001126">
    <property type="entry name" value="PRK00139.1-4"/>
    <property type="match status" value="1"/>
</dbReference>
<feature type="binding site" evidence="7">
    <location>
        <position position="50"/>
    </location>
    <ligand>
        <name>UDP-N-acetyl-alpha-D-muramoyl-L-alanyl-D-glutamate</name>
        <dbReference type="ChEBI" id="CHEBI:83900"/>
    </ligand>
</feature>
<keyword evidence="7" id="KW-0963">Cytoplasm</keyword>
<feature type="binding site" evidence="7">
    <location>
        <begin position="133"/>
        <end position="139"/>
    </location>
    <ligand>
        <name>ATP</name>
        <dbReference type="ChEBI" id="CHEBI:30616"/>
    </ligand>
</feature>
<evidence type="ECO:0000259" key="10">
    <source>
        <dbReference type="Pfam" id="PF01225"/>
    </source>
</evidence>
<dbReference type="GO" id="GO:0005524">
    <property type="term" value="F:ATP binding"/>
    <property type="evidence" value="ECO:0007669"/>
    <property type="project" value="UniProtKB-UniRule"/>
</dbReference>
<dbReference type="NCBIfam" id="TIGR01085">
    <property type="entry name" value="murE"/>
    <property type="match status" value="1"/>
</dbReference>
<dbReference type="InterPro" id="IPR035911">
    <property type="entry name" value="MurE/MurF_N"/>
</dbReference>
<dbReference type="PANTHER" id="PTHR23135">
    <property type="entry name" value="MUR LIGASE FAMILY MEMBER"/>
    <property type="match status" value="1"/>
</dbReference>
<dbReference type="InterPro" id="IPR036615">
    <property type="entry name" value="Mur_ligase_C_dom_sf"/>
</dbReference>
<feature type="binding site" evidence="7">
    <location>
        <position position="398"/>
    </location>
    <ligand>
        <name>meso-2,6-diaminopimelate</name>
        <dbReference type="ChEBI" id="CHEBI:57791"/>
    </ligand>
</feature>
<dbReference type="Pfam" id="PF08245">
    <property type="entry name" value="Mur_ligase_M"/>
    <property type="match status" value="1"/>
</dbReference>
<dbReference type="InterPro" id="IPR036565">
    <property type="entry name" value="Mur-like_cat_sf"/>
</dbReference>
<evidence type="ECO:0000256" key="7">
    <source>
        <dbReference type="HAMAP-Rule" id="MF_00208"/>
    </source>
</evidence>
<comment type="cofactor">
    <cofactor evidence="7">
        <name>Mg(2+)</name>
        <dbReference type="ChEBI" id="CHEBI:18420"/>
    </cofactor>
</comment>
<dbReference type="GO" id="GO:0008765">
    <property type="term" value="F:UDP-N-acetylmuramoylalanyl-D-glutamate-2,6-diaminopimelate ligase activity"/>
    <property type="evidence" value="ECO:0007669"/>
    <property type="project" value="UniProtKB-UniRule"/>
</dbReference>
<dbReference type="PANTHER" id="PTHR23135:SF4">
    <property type="entry name" value="UDP-N-ACETYLMURAMOYL-L-ALANYL-D-GLUTAMATE--2,6-DIAMINOPIMELATE LIGASE MURE HOMOLOG, CHLOROPLASTIC"/>
    <property type="match status" value="1"/>
</dbReference>
<comment type="PTM">
    <text evidence="7">Carboxylation is probably crucial for Mg(2+) binding and, consequently, for the gamma-phosphate positioning of ATP.</text>
</comment>
<comment type="similarity">
    <text evidence="1 7">Belongs to the MurCDEF family. MurE subfamily.</text>
</comment>
<comment type="catalytic activity">
    <reaction evidence="7">
        <text>UDP-N-acetyl-alpha-D-muramoyl-L-alanyl-D-glutamate + meso-2,6-diaminopimelate + ATP = UDP-N-acetyl-alpha-D-muramoyl-L-alanyl-gamma-D-glutamyl-meso-2,6-diaminopimelate + ADP + phosphate + H(+)</text>
        <dbReference type="Rhea" id="RHEA:23676"/>
        <dbReference type="ChEBI" id="CHEBI:15378"/>
        <dbReference type="ChEBI" id="CHEBI:30616"/>
        <dbReference type="ChEBI" id="CHEBI:43474"/>
        <dbReference type="ChEBI" id="CHEBI:57791"/>
        <dbReference type="ChEBI" id="CHEBI:83900"/>
        <dbReference type="ChEBI" id="CHEBI:83905"/>
        <dbReference type="ChEBI" id="CHEBI:456216"/>
        <dbReference type="EC" id="6.3.2.13"/>
    </reaction>
</comment>
<evidence type="ECO:0000256" key="1">
    <source>
        <dbReference type="ARBA" id="ARBA00005898"/>
    </source>
</evidence>
<feature type="binding site" evidence="7">
    <location>
        <position position="480"/>
    </location>
    <ligand>
        <name>meso-2,6-diaminopimelate</name>
        <dbReference type="ChEBI" id="CHEBI:57791"/>
    </ligand>
</feature>
<dbReference type="GO" id="GO:0051301">
    <property type="term" value="P:cell division"/>
    <property type="evidence" value="ECO:0007669"/>
    <property type="project" value="UniProtKB-KW"/>
</dbReference>
<dbReference type="GO" id="GO:0005737">
    <property type="term" value="C:cytoplasm"/>
    <property type="evidence" value="ECO:0007669"/>
    <property type="project" value="UniProtKB-SubCell"/>
</dbReference>
<dbReference type="RefSeq" id="WP_146353871.1">
    <property type="nucleotide sequence ID" value="NZ_VOBR01000013.1"/>
</dbReference>
<evidence type="ECO:0000256" key="8">
    <source>
        <dbReference type="RuleBase" id="RU004135"/>
    </source>
</evidence>
<evidence type="ECO:0000313" key="14">
    <source>
        <dbReference type="Proteomes" id="UP000316639"/>
    </source>
</evidence>
<comment type="subcellular location">
    <subcellularLocation>
        <location evidence="7 8">Cytoplasm</location>
    </subcellularLocation>
</comment>
<keyword evidence="6 7" id="KW-0961">Cell wall biogenesis/degradation</keyword>
<keyword evidence="7 13" id="KW-0436">Ligase</keyword>
<accession>A0A563ERT5</accession>
<comment type="caution">
    <text evidence="13">The sequence shown here is derived from an EMBL/GenBank/DDBJ whole genome shotgun (WGS) entry which is preliminary data.</text>
</comment>
<dbReference type="EC" id="6.3.2.13" evidence="7"/>
<reference evidence="13 14" key="1">
    <citation type="submission" date="2019-07" db="EMBL/GenBank/DDBJ databases">
        <title>Lentzea xizangensis sp. nov., isolated from Qinghai-Tibetan Plateau Soils.</title>
        <authorList>
            <person name="Huang J."/>
        </authorList>
    </citation>
    <scope>NUCLEOTIDE SEQUENCE [LARGE SCALE GENOMIC DNA]</scope>
    <source>
        <strain evidence="13 14">FXJ1.1311</strain>
    </source>
</reference>
<dbReference type="InterPro" id="IPR013221">
    <property type="entry name" value="Mur_ligase_cen"/>
</dbReference>
<dbReference type="GO" id="GO:0071555">
    <property type="term" value="P:cell wall organization"/>
    <property type="evidence" value="ECO:0007669"/>
    <property type="project" value="UniProtKB-KW"/>
</dbReference>
<keyword evidence="5 7" id="KW-0131">Cell cycle</keyword>
<feature type="binding site" evidence="7">
    <location>
        <position position="202"/>
    </location>
    <ligand>
        <name>UDP-N-acetyl-alpha-D-muramoyl-L-alanyl-D-glutamate</name>
        <dbReference type="ChEBI" id="CHEBI:83900"/>
    </ligand>
</feature>
<comment type="function">
    <text evidence="7">Catalyzes the addition of meso-diaminopimelic acid to the nucleotide precursor UDP-N-acetylmuramoyl-L-alanyl-D-glutamate (UMAG) in the biosynthesis of bacterial cell-wall peptidoglycan.</text>
</comment>
<evidence type="ECO:0000256" key="5">
    <source>
        <dbReference type="ARBA" id="ARBA00023306"/>
    </source>
</evidence>
<evidence type="ECO:0000256" key="9">
    <source>
        <dbReference type="SAM" id="MobiDB-lite"/>
    </source>
</evidence>
<dbReference type="Gene3D" id="3.90.190.20">
    <property type="entry name" value="Mur ligase, C-terminal domain"/>
    <property type="match status" value="1"/>
</dbReference>
<organism evidence="13 14">
    <name type="scientific">Lentzea tibetensis</name>
    <dbReference type="NCBI Taxonomy" id="2591470"/>
    <lineage>
        <taxon>Bacteria</taxon>
        <taxon>Bacillati</taxon>
        <taxon>Actinomycetota</taxon>
        <taxon>Actinomycetes</taxon>
        <taxon>Pseudonocardiales</taxon>
        <taxon>Pseudonocardiaceae</taxon>
        <taxon>Lentzea</taxon>
    </lineage>
</organism>
<feature type="binding site" evidence="7">
    <location>
        <position position="476"/>
    </location>
    <ligand>
        <name>meso-2,6-diaminopimelate</name>
        <dbReference type="ChEBI" id="CHEBI:57791"/>
    </ligand>
</feature>
<dbReference type="InterPro" id="IPR000713">
    <property type="entry name" value="Mur_ligase_N"/>
</dbReference>
<feature type="domain" description="Mur ligase C-terminal" evidence="11">
    <location>
        <begin position="349"/>
        <end position="478"/>
    </location>
</feature>
<feature type="domain" description="Mur ligase N-terminal catalytic" evidence="10">
    <location>
        <begin position="45"/>
        <end position="117"/>
    </location>
</feature>
<dbReference type="InterPro" id="IPR005761">
    <property type="entry name" value="UDP-N-AcMur-Glu-dNH2Pim_ligase"/>
</dbReference>
<dbReference type="GO" id="GO:0008360">
    <property type="term" value="P:regulation of cell shape"/>
    <property type="evidence" value="ECO:0007669"/>
    <property type="project" value="UniProtKB-KW"/>
</dbReference>